<dbReference type="Proteomes" id="UP000823775">
    <property type="component" value="Unassembled WGS sequence"/>
</dbReference>
<evidence type="ECO:0000259" key="1">
    <source>
        <dbReference type="SMART" id="SM00256"/>
    </source>
</evidence>
<gene>
    <name evidence="2" type="ORF">HAX54_051699</name>
</gene>
<dbReference type="SMART" id="SM00256">
    <property type="entry name" value="FBOX"/>
    <property type="match status" value="1"/>
</dbReference>
<dbReference type="InterPro" id="IPR036047">
    <property type="entry name" value="F-box-like_dom_sf"/>
</dbReference>
<dbReference type="SUPFAM" id="SSF81383">
    <property type="entry name" value="F-box domain"/>
    <property type="match status" value="1"/>
</dbReference>
<dbReference type="PANTHER" id="PTHR31672:SF13">
    <property type="entry name" value="F-BOX PROTEIN CPR30-LIKE"/>
    <property type="match status" value="1"/>
</dbReference>
<accession>A0ABS8SYR0</accession>
<dbReference type="InterPro" id="IPR050796">
    <property type="entry name" value="SCF_F-box_component"/>
</dbReference>
<evidence type="ECO:0000313" key="3">
    <source>
        <dbReference type="Proteomes" id="UP000823775"/>
    </source>
</evidence>
<dbReference type="InterPro" id="IPR001810">
    <property type="entry name" value="F-box_dom"/>
</dbReference>
<evidence type="ECO:0000313" key="2">
    <source>
        <dbReference type="EMBL" id="MCD7463921.1"/>
    </source>
</evidence>
<sequence>MQPAEVLNGENIEGKQENSKSNEQEILVCFDLVSTILSRLPVKSLLRFRSISKSWLALIGSPEFIKYHLSLSTNKNKDYTNHKVMLRIAQPELNLKDYSVMDEPNLDYQMKSSVRKYKKLPDFETKSSNDGHFIYGFGYDEIHDDYKIMRIFSNKGRLHDFQEINMYSLRNNS</sequence>
<organism evidence="2 3">
    <name type="scientific">Datura stramonium</name>
    <name type="common">Jimsonweed</name>
    <name type="synonym">Common thornapple</name>
    <dbReference type="NCBI Taxonomy" id="4076"/>
    <lineage>
        <taxon>Eukaryota</taxon>
        <taxon>Viridiplantae</taxon>
        <taxon>Streptophyta</taxon>
        <taxon>Embryophyta</taxon>
        <taxon>Tracheophyta</taxon>
        <taxon>Spermatophyta</taxon>
        <taxon>Magnoliopsida</taxon>
        <taxon>eudicotyledons</taxon>
        <taxon>Gunneridae</taxon>
        <taxon>Pentapetalae</taxon>
        <taxon>asterids</taxon>
        <taxon>lamiids</taxon>
        <taxon>Solanales</taxon>
        <taxon>Solanaceae</taxon>
        <taxon>Solanoideae</taxon>
        <taxon>Datureae</taxon>
        <taxon>Datura</taxon>
    </lineage>
</organism>
<dbReference type="CDD" id="cd22157">
    <property type="entry name" value="F-box_AtFBW1-like"/>
    <property type="match status" value="1"/>
</dbReference>
<feature type="domain" description="F-box" evidence="1">
    <location>
        <begin position="28"/>
        <end position="68"/>
    </location>
</feature>
<dbReference type="PANTHER" id="PTHR31672">
    <property type="entry name" value="BNACNNG10540D PROTEIN"/>
    <property type="match status" value="1"/>
</dbReference>
<keyword evidence="3" id="KW-1185">Reference proteome</keyword>
<comment type="caution">
    <text evidence="2">The sequence shown here is derived from an EMBL/GenBank/DDBJ whole genome shotgun (WGS) entry which is preliminary data.</text>
</comment>
<dbReference type="Pfam" id="PF00646">
    <property type="entry name" value="F-box"/>
    <property type="match status" value="1"/>
</dbReference>
<proteinExistence type="predicted"/>
<protein>
    <recommendedName>
        <fullName evidence="1">F-box domain-containing protein</fullName>
    </recommendedName>
</protein>
<dbReference type="EMBL" id="JACEIK010000925">
    <property type="protein sequence ID" value="MCD7463921.1"/>
    <property type="molecule type" value="Genomic_DNA"/>
</dbReference>
<name>A0ABS8SYR0_DATST</name>
<reference evidence="2 3" key="1">
    <citation type="journal article" date="2021" name="BMC Genomics">
        <title>Datura genome reveals duplications of psychoactive alkaloid biosynthetic genes and high mutation rate following tissue culture.</title>
        <authorList>
            <person name="Rajewski A."/>
            <person name="Carter-House D."/>
            <person name="Stajich J."/>
            <person name="Litt A."/>
        </authorList>
    </citation>
    <scope>NUCLEOTIDE SEQUENCE [LARGE SCALE GENOMIC DNA]</scope>
    <source>
        <strain evidence="2">AR-01</strain>
    </source>
</reference>